<evidence type="ECO:0000256" key="3">
    <source>
        <dbReference type="ARBA" id="ARBA00022801"/>
    </source>
</evidence>
<evidence type="ECO:0000256" key="1">
    <source>
        <dbReference type="ARBA" id="ARBA00008779"/>
    </source>
</evidence>
<evidence type="ECO:0000259" key="5">
    <source>
        <dbReference type="Pfam" id="PF00884"/>
    </source>
</evidence>
<dbReference type="InterPro" id="IPR050738">
    <property type="entry name" value="Sulfatase"/>
</dbReference>
<dbReference type="Proteomes" id="UP000319143">
    <property type="component" value="Unassembled WGS sequence"/>
</dbReference>
<keyword evidence="4" id="KW-0106">Calcium</keyword>
<organism evidence="6 7">
    <name type="scientific">Novipirellula artificiosorum</name>
    <dbReference type="NCBI Taxonomy" id="2528016"/>
    <lineage>
        <taxon>Bacteria</taxon>
        <taxon>Pseudomonadati</taxon>
        <taxon>Planctomycetota</taxon>
        <taxon>Planctomycetia</taxon>
        <taxon>Pirellulales</taxon>
        <taxon>Pirellulaceae</taxon>
        <taxon>Novipirellula</taxon>
    </lineage>
</organism>
<dbReference type="Gene3D" id="3.40.720.10">
    <property type="entry name" value="Alkaline Phosphatase, subunit A"/>
    <property type="match status" value="1"/>
</dbReference>
<comment type="similarity">
    <text evidence="1">Belongs to the sulfatase family.</text>
</comment>
<feature type="domain" description="Sulfatase N-terminal" evidence="5">
    <location>
        <begin position="28"/>
        <end position="365"/>
    </location>
</feature>
<dbReference type="InterPro" id="IPR017850">
    <property type="entry name" value="Alkaline_phosphatase_core_sf"/>
</dbReference>
<evidence type="ECO:0000256" key="4">
    <source>
        <dbReference type="ARBA" id="ARBA00022837"/>
    </source>
</evidence>
<dbReference type="OrthoDB" id="9783154at2"/>
<keyword evidence="7" id="KW-1185">Reference proteome</keyword>
<keyword evidence="2" id="KW-0479">Metal-binding</keyword>
<accession>A0A5C6D5X9</accession>
<protein>
    <submittedName>
        <fullName evidence="6">Arylsulfatase</fullName>
        <ecNumber evidence="6">3.1.6.1</ecNumber>
    </submittedName>
</protein>
<comment type="caution">
    <text evidence="6">The sequence shown here is derived from an EMBL/GenBank/DDBJ whole genome shotgun (WGS) entry which is preliminary data.</text>
</comment>
<gene>
    <name evidence="6" type="primary">atsA_115</name>
    <name evidence="6" type="ORF">Poly41_58180</name>
</gene>
<dbReference type="PANTHER" id="PTHR42693:SF53">
    <property type="entry name" value="ENDO-4-O-SULFATASE"/>
    <property type="match status" value="1"/>
</dbReference>
<reference evidence="6 7" key="1">
    <citation type="submission" date="2019-02" db="EMBL/GenBank/DDBJ databases">
        <title>Deep-cultivation of Planctomycetes and their phenomic and genomic characterization uncovers novel biology.</title>
        <authorList>
            <person name="Wiegand S."/>
            <person name="Jogler M."/>
            <person name="Boedeker C."/>
            <person name="Pinto D."/>
            <person name="Vollmers J."/>
            <person name="Rivas-Marin E."/>
            <person name="Kohn T."/>
            <person name="Peeters S.H."/>
            <person name="Heuer A."/>
            <person name="Rast P."/>
            <person name="Oberbeckmann S."/>
            <person name="Bunk B."/>
            <person name="Jeske O."/>
            <person name="Meyerdierks A."/>
            <person name="Storesund J.E."/>
            <person name="Kallscheuer N."/>
            <person name="Luecker S."/>
            <person name="Lage O.M."/>
            <person name="Pohl T."/>
            <person name="Merkel B.J."/>
            <person name="Hornburger P."/>
            <person name="Mueller R.-W."/>
            <person name="Bruemmer F."/>
            <person name="Labrenz M."/>
            <person name="Spormann A.M."/>
            <person name="Op Den Camp H."/>
            <person name="Overmann J."/>
            <person name="Amann R."/>
            <person name="Jetten M.S.M."/>
            <person name="Mascher T."/>
            <person name="Medema M.H."/>
            <person name="Devos D.P."/>
            <person name="Kaster A.-K."/>
            <person name="Ovreas L."/>
            <person name="Rohde M."/>
            <person name="Galperin M.Y."/>
            <person name="Jogler C."/>
        </authorList>
    </citation>
    <scope>NUCLEOTIDE SEQUENCE [LARGE SCALE GENOMIC DNA]</scope>
    <source>
        <strain evidence="6 7">Poly41</strain>
    </source>
</reference>
<keyword evidence="3 6" id="KW-0378">Hydrolase</keyword>
<dbReference type="PROSITE" id="PS00149">
    <property type="entry name" value="SULFATASE_2"/>
    <property type="match status" value="1"/>
</dbReference>
<evidence type="ECO:0000256" key="2">
    <source>
        <dbReference type="ARBA" id="ARBA00022723"/>
    </source>
</evidence>
<dbReference type="Pfam" id="PF00884">
    <property type="entry name" value="Sulfatase"/>
    <property type="match status" value="1"/>
</dbReference>
<dbReference type="AlphaFoldDB" id="A0A5C6D5X9"/>
<dbReference type="RefSeq" id="WP_146530557.1">
    <property type="nucleotide sequence ID" value="NZ_SJPV01000013.1"/>
</dbReference>
<evidence type="ECO:0000313" key="7">
    <source>
        <dbReference type="Proteomes" id="UP000319143"/>
    </source>
</evidence>
<dbReference type="InterPro" id="IPR000917">
    <property type="entry name" value="Sulfatase_N"/>
</dbReference>
<proteinExistence type="inferred from homology"/>
<dbReference type="SUPFAM" id="SSF53649">
    <property type="entry name" value="Alkaline phosphatase-like"/>
    <property type="match status" value="1"/>
</dbReference>
<sequence length="506" mass="57255">MTQYGPLSALMFAGLLTLLPTNSRAGRPNIVLILADDVSADMFSCYGQPGTAKTPNIDRIAGEGIQFRTCFAPAICGPSRALLMTGVYGNRTGAFRNDMWAFDSRGTLFTAQHSWAKLIRDGGYKTAVAGKWHCSAKEPWESEVGFDEYCMYEGPDKIKGHFGIDVIASGLRKDVELPDVRYWYSSMVQNGKYVEVTENDFGPDQRCEFLMDFMERKTKASEPFVAYWPTVIPHGPYSTTPDAGAVMDIELQKPDTSGMTREERKLALDQYSQKQRQRFVNLIEYMDKLIGKLIVKAEELGIYENTYFIFCADNGTAVTAKDRGVERGVHVPYVVKGPGVKRRGITSELTDFADIAPTLLDMAGVEHPADVLFDGNSQLPFLTGQTDKHRQWIYAYTGPVQVLRTENYLLEARSPFYGKPDGRFYLTGDNRFGRGYERVDDLPDHAEERARFEKIIRNLPSHLDHDHSFWTSKLGKRWLAQNSDISELANKQLYNHPDYSFYDEND</sequence>
<dbReference type="EC" id="3.1.6.1" evidence="6"/>
<name>A0A5C6D5X9_9BACT</name>
<dbReference type="GO" id="GO:0004065">
    <property type="term" value="F:arylsulfatase activity"/>
    <property type="evidence" value="ECO:0007669"/>
    <property type="project" value="UniProtKB-EC"/>
</dbReference>
<dbReference type="InterPro" id="IPR024607">
    <property type="entry name" value="Sulfatase_CS"/>
</dbReference>
<dbReference type="GO" id="GO:0046872">
    <property type="term" value="F:metal ion binding"/>
    <property type="evidence" value="ECO:0007669"/>
    <property type="project" value="UniProtKB-KW"/>
</dbReference>
<dbReference type="EMBL" id="SJPV01000013">
    <property type="protein sequence ID" value="TWU32332.1"/>
    <property type="molecule type" value="Genomic_DNA"/>
</dbReference>
<dbReference type="PROSITE" id="PS00523">
    <property type="entry name" value="SULFATASE_1"/>
    <property type="match status" value="1"/>
</dbReference>
<dbReference type="PANTHER" id="PTHR42693">
    <property type="entry name" value="ARYLSULFATASE FAMILY MEMBER"/>
    <property type="match status" value="1"/>
</dbReference>
<evidence type="ECO:0000313" key="6">
    <source>
        <dbReference type="EMBL" id="TWU32332.1"/>
    </source>
</evidence>